<dbReference type="Gene3D" id="1.10.1200.10">
    <property type="entry name" value="ACP-like"/>
    <property type="match status" value="1"/>
</dbReference>
<feature type="region of interest" description="C-terminal hotdog fold" evidence="7">
    <location>
        <begin position="1031"/>
        <end position="1168"/>
    </location>
</feature>
<dbReference type="PROSITE" id="PS52004">
    <property type="entry name" value="KS3_2"/>
    <property type="match status" value="1"/>
</dbReference>
<dbReference type="Pfam" id="PF14765">
    <property type="entry name" value="PS-DH"/>
    <property type="match status" value="1"/>
</dbReference>
<dbReference type="SUPFAM" id="SSF50129">
    <property type="entry name" value="GroES-like"/>
    <property type="match status" value="1"/>
</dbReference>
<dbReference type="InterPro" id="IPR016039">
    <property type="entry name" value="Thiolase-like"/>
</dbReference>
<reference evidence="11 12" key="1">
    <citation type="submission" date="2019-07" db="EMBL/GenBank/DDBJ databases">
        <title>Whole genome shotgun sequence of Nocardia ninae NBRC 108245.</title>
        <authorList>
            <person name="Hosoyama A."/>
            <person name="Uohara A."/>
            <person name="Ohji S."/>
            <person name="Ichikawa N."/>
        </authorList>
    </citation>
    <scope>NUCLEOTIDE SEQUENCE [LARGE SCALE GENOMIC DNA]</scope>
    <source>
        <strain evidence="11 12">NBRC 108245</strain>
    </source>
</reference>
<dbReference type="InterPro" id="IPR009081">
    <property type="entry name" value="PP-bd_ACP"/>
</dbReference>
<dbReference type="InterPro" id="IPR020843">
    <property type="entry name" value="ER"/>
</dbReference>
<dbReference type="InterPro" id="IPR057326">
    <property type="entry name" value="KR_dom"/>
</dbReference>
<evidence type="ECO:0000256" key="7">
    <source>
        <dbReference type="PROSITE-ProRule" id="PRU01363"/>
    </source>
</evidence>
<dbReference type="SUPFAM" id="SSF52151">
    <property type="entry name" value="FabD/lysophospholipase-like"/>
    <property type="match status" value="1"/>
</dbReference>
<dbReference type="SUPFAM" id="SSF47336">
    <property type="entry name" value="ACP-like"/>
    <property type="match status" value="1"/>
</dbReference>
<dbReference type="SMART" id="SM00825">
    <property type="entry name" value="PKS_KS"/>
    <property type="match status" value="1"/>
</dbReference>
<dbReference type="InterPro" id="IPR049551">
    <property type="entry name" value="PKS_DH_C"/>
</dbReference>
<evidence type="ECO:0000256" key="6">
    <source>
        <dbReference type="ARBA" id="ARBA00023315"/>
    </source>
</evidence>
<dbReference type="GO" id="GO:0004315">
    <property type="term" value="F:3-oxoacyl-[acyl-carrier-protein] synthase activity"/>
    <property type="evidence" value="ECO:0007669"/>
    <property type="project" value="InterPro"/>
</dbReference>
<keyword evidence="2" id="KW-0597">Phosphoprotein</keyword>
<dbReference type="Gene3D" id="3.90.180.10">
    <property type="entry name" value="Medium-chain alcohol dehydrogenases, catalytic domain"/>
    <property type="match status" value="1"/>
</dbReference>
<dbReference type="PROSITE" id="PS52019">
    <property type="entry name" value="PKS_MFAS_DH"/>
    <property type="match status" value="1"/>
</dbReference>
<dbReference type="InterPro" id="IPR036291">
    <property type="entry name" value="NAD(P)-bd_dom_sf"/>
</dbReference>
<dbReference type="InterPro" id="IPR050091">
    <property type="entry name" value="PKS_NRPS_Biosynth_Enz"/>
</dbReference>
<dbReference type="PROSITE" id="PS00606">
    <property type="entry name" value="KS3_1"/>
    <property type="match status" value="1"/>
</dbReference>
<evidence type="ECO:0000256" key="2">
    <source>
        <dbReference type="ARBA" id="ARBA00022553"/>
    </source>
</evidence>
<dbReference type="SMART" id="SM00826">
    <property type="entry name" value="PKS_DH"/>
    <property type="match status" value="1"/>
</dbReference>
<keyword evidence="1" id="KW-0596">Phosphopantetheine</keyword>
<dbReference type="Pfam" id="PF08659">
    <property type="entry name" value="KR"/>
    <property type="match status" value="1"/>
</dbReference>
<keyword evidence="6" id="KW-0012">Acyltransferase</keyword>
<dbReference type="Proteomes" id="UP000321424">
    <property type="component" value="Unassembled WGS sequence"/>
</dbReference>
<dbReference type="SUPFAM" id="SSF53901">
    <property type="entry name" value="Thiolase-like"/>
    <property type="match status" value="1"/>
</dbReference>
<feature type="region of interest" description="N-terminal hotdog fold" evidence="7">
    <location>
        <begin position="897"/>
        <end position="1017"/>
    </location>
</feature>
<dbReference type="Gene3D" id="3.40.47.10">
    <property type="match status" value="1"/>
</dbReference>
<dbReference type="GO" id="GO:0016491">
    <property type="term" value="F:oxidoreductase activity"/>
    <property type="evidence" value="ECO:0007669"/>
    <property type="project" value="InterPro"/>
</dbReference>
<dbReference type="GO" id="GO:0004312">
    <property type="term" value="F:fatty acid synthase activity"/>
    <property type="evidence" value="ECO:0007669"/>
    <property type="project" value="TreeGrafter"/>
</dbReference>
<feature type="domain" description="Carrier" evidence="8">
    <location>
        <begin position="2386"/>
        <end position="2463"/>
    </location>
</feature>
<dbReference type="InterPro" id="IPR042104">
    <property type="entry name" value="PKS_dehydratase_sf"/>
</dbReference>
<name>A0A511MNC8_9NOCA</name>
<dbReference type="InterPro" id="IPR013968">
    <property type="entry name" value="PKS_KR"/>
</dbReference>
<dbReference type="InterPro" id="IPR011032">
    <property type="entry name" value="GroES-like_sf"/>
</dbReference>
<dbReference type="Pfam" id="PF16197">
    <property type="entry name" value="KAsynt_C_assoc"/>
    <property type="match status" value="1"/>
</dbReference>
<dbReference type="InterPro" id="IPR020807">
    <property type="entry name" value="PKS_DH"/>
</dbReference>
<feature type="domain" description="Ketosynthase family 3 (KS3)" evidence="9">
    <location>
        <begin position="10"/>
        <end position="435"/>
    </location>
</feature>
<dbReference type="FunFam" id="3.40.50.720:FF:000209">
    <property type="entry name" value="Polyketide synthase Pks12"/>
    <property type="match status" value="1"/>
</dbReference>
<dbReference type="Gene3D" id="3.30.70.3290">
    <property type="match status" value="1"/>
</dbReference>
<dbReference type="InterPro" id="IPR014043">
    <property type="entry name" value="Acyl_transferase_dom"/>
</dbReference>
<feature type="active site" description="Proton acceptor; for dehydratase activity" evidence="7">
    <location>
        <position position="926"/>
    </location>
</feature>
<evidence type="ECO:0000313" key="12">
    <source>
        <dbReference type="Proteomes" id="UP000321424"/>
    </source>
</evidence>
<keyword evidence="5" id="KW-0511">Multifunctional enzyme</keyword>
<dbReference type="PANTHER" id="PTHR43775">
    <property type="entry name" value="FATTY ACID SYNTHASE"/>
    <property type="match status" value="1"/>
</dbReference>
<dbReference type="CDD" id="cd05195">
    <property type="entry name" value="enoyl_red"/>
    <property type="match status" value="1"/>
</dbReference>
<dbReference type="SMART" id="SM00827">
    <property type="entry name" value="PKS_AT"/>
    <property type="match status" value="1"/>
</dbReference>
<sequence length="2470" mass="261617">MSGFGASQHGADIAVVGVGLRLPGGIADLDGLWAMLSDGRDVVTEIPADRFDAGRIVTPGGRRPGKSYTAAAGMLTGVDIAAFDARFFGISPREAGRMDPQQRILLELAMEALDDAAVDMRELSGSDTGVFIGISEIGYATQQNDWRNIDAYTNSGLALSIAANRISHFFDFRGPSMAIDTACSSAMVALHQACQALRFGEGRVMLAGGMSILLSPFTTVGFAQASMLSPTGRCRAFSADADGYVRAEGGGLVVLKRLADALADGDRVHAVIRGTGVNCDGRTPGLALPSATAQEALLRKVYAMAGVEPHQVGYVEAHGTGTPAGDPVECAALGRALGMPRSAGPALPIGSVKTNLGHLEAASGMAGLLKAILVLRHRVIPASLHATPLNPAIDFDGLRLAPVRENTPLDGARPAVVGVNSFGFGGANAHAVLAEAPQRPPTARPTDRPLPIVVSARSADAVTEAARLLGAQLADTTAEQFYDACYTLTRRRTRHWDRVAVLAADGPSAAARLRAIAEGTVDINQCASETARGQVAFVFSGNGSQWAGMAADLLADPVFGAVIAAVDARLRPRLGWSVADELSAPLDRSRMSATEVAQPALFAVQLGLAEMLRDKGVEPGAVVGHSVGEVAAAYLAGALDLDAACLVIAERSAAQSRTAGRGRMAAVGMSAAEITHELDGLPGVELAGINSRKDVTVSGDSAAVAELGTRLAAREIFFRELELDYPFHSKAMDDLQDTVRAGLADLAPGATRIPLISTVTGTEIPGTELGAEYWWRNVREPVLFAPAIEDLITRGFDIFVEIGPHPVLRGYLRRLTAAAETPTAVVPTLLRSAEGARSVDATVERLLEAGAALDAARYFPDTGLVVDLPRYPWQRERHWQGSPESSFRNGGDGTIDHPLLGERLTVLEPTWRDVVEPVRVPWLTDHRVGGAIVMPASAFLEMALAAGRRVHDAAVEVTDLQITHALVLAQDDDGPPVSLQVSLSETSGAVRIASRVEGMSDWQANATGRVRRLWHPQPAPIDIAGERASLNEKVSGAEHYAATAAVGLDYGPAFQVLEELTVGRDHVLAAYRLDAAQSGYEVHPALLDGALQAGAPLLADARHVFLPHAVGTTHRWFQPPATGCILVRSRARHQDYVRWDITITDVDGAVAMELRDVWLRRFDAALGDPVDQNVCVLRAAPYEEAPMTSTPMPAAGELAVATVQRLQSGETLLDTPTNLMRTTETLTHHAVAALTQLLPAPAIFAEEDALAAGMLPKYAGLFDLLLSMACAYGLAEPMGEKRWRWTGAAAPEPLLRCWLAEVPECAPAAALGTYAARRLPEFLCGRADPMQEIVLDGGSLLEQYYDVNPDTRYHNEILRAVLSEIVLGWPEDRPLRVLEVGAGTGATTAALLPLLPPERTHYLFTDASTSFFTKAQKRFAAYDFVEYQQLDLDEELAAHGFSDCAFDLIVASNALHTAADLACSMRSLGRLLAAGGLLLASERHDPQPLALPFGVLDSFWSFTDTTLRTHSPLLSREQWPVLLRRCGFADVRQLGSEQEPLRSSSSVILATRAAETALGAALPPAPLGSRWILLAEDDTELGFAASLAERLHEAGGSSVRAIVASELIDGWLPAVAENDSVRVVFLLSAATSDAQPGPAATTHRTLRRVAVLRAVAAGLGDLPSTVQTRCCLVTRPTGAMPAPERAEVPEDAALWGAARSLANEQPALGLTRVSLARGPQLIDTADRLARELLTPTDEDEVVLTPAGRFVPRVVAAAPELILVAADNPQPYRLALHNPGLSCEFSWQPSVPKQAGPQEVVIAVRAAALNYRDVLQAVGMLPPEVIDGTFAEQGLGFECAGVITEVGAQVRDLRPGDRVYGLAPAALAAQVVTAAENVGRIPDGLSFTGAATLPVAASTVYYALETLARLVPGEVLLVHGGAGGVGLAAVRYAEQLGVTVIATAGSAIKREFLRSLGVQHVFDSRSMAFVAEVEAATGGRGVDVVLNSLAGEALHRSLELLRPHGRFVELGKRDVIENSPLLLRALQRNISVFCADLSTMDSDHPVLGQVQFRTVAEQISSQAYPPLPHTVYPAARIGEAFRLLQHSRHIGKVVVTFDAEVPVERMPVPVRLDPDATYLVTGGTSGLGAATARWLAGRGARQVVLTSRSGSAAPEAAKLIDELATGGVTVTAYAADVTDLDAMRAVFATIDATGHPVRGVVHAAMRLDDAPLAELDDTRFDTALAPKMQGALTLAELVAERSLDFFVLFSSVAAMAGQLGQANYVAGNLFVEAFARHRLSKGLTGQAVAWGAIGDVGHVARTGLADRLSGFGILAISAEEAMTGLEQLLGSERNGVSVARIDWDRMTTMLPSLLTPRFARVRPPAIHGMGQGKSEFLRQLAAATPEEAQELVQQAMIGLVAHVMQTTPDRVDPHRQLDQLGLDSLMAAELLAAIRHQLGCELSVMDVARGGSLAQLSRVVLAAAKPSRTGS</sequence>
<dbReference type="InterPro" id="IPR032821">
    <property type="entry name" value="PKS_assoc"/>
</dbReference>
<dbReference type="InterPro" id="IPR013149">
    <property type="entry name" value="ADH-like_C"/>
</dbReference>
<keyword evidence="4" id="KW-0521">NADP</keyword>
<dbReference type="SUPFAM" id="SSF53335">
    <property type="entry name" value="S-adenosyl-L-methionine-dependent methyltransferases"/>
    <property type="match status" value="1"/>
</dbReference>
<dbReference type="InterPro" id="IPR014030">
    <property type="entry name" value="Ketoacyl_synth_N"/>
</dbReference>
<dbReference type="InterPro" id="IPR013154">
    <property type="entry name" value="ADH-like_N"/>
</dbReference>
<evidence type="ECO:0000256" key="5">
    <source>
        <dbReference type="ARBA" id="ARBA00023268"/>
    </source>
</evidence>
<dbReference type="PANTHER" id="PTHR43775:SF37">
    <property type="entry name" value="SI:DKEY-61P9.11"/>
    <property type="match status" value="1"/>
</dbReference>
<dbReference type="InterPro" id="IPR018201">
    <property type="entry name" value="Ketoacyl_synth_AS"/>
</dbReference>
<keyword evidence="3" id="KW-0808">Transferase</keyword>
<dbReference type="OrthoDB" id="9778690at2"/>
<dbReference type="SMART" id="SM00823">
    <property type="entry name" value="PKS_PP"/>
    <property type="match status" value="1"/>
</dbReference>
<dbReference type="Pfam" id="PF00698">
    <property type="entry name" value="Acyl_transf_1"/>
    <property type="match status" value="1"/>
</dbReference>
<dbReference type="InterPro" id="IPR016036">
    <property type="entry name" value="Malonyl_transacylase_ACP-bd"/>
</dbReference>
<dbReference type="InterPro" id="IPR049900">
    <property type="entry name" value="PKS_mFAS_DH"/>
</dbReference>
<dbReference type="SUPFAM" id="SSF55048">
    <property type="entry name" value="Probable ACP-binding domain of malonyl-CoA ACP transacylase"/>
    <property type="match status" value="1"/>
</dbReference>
<proteinExistence type="predicted"/>
<organism evidence="11 12">
    <name type="scientific">Nocardia ninae NBRC 108245</name>
    <dbReference type="NCBI Taxonomy" id="1210091"/>
    <lineage>
        <taxon>Bacteria</taxon>
        <taxon>Bacillati</taxon>
        <taxon>Actinomycetota</taxon>
        <taxon>Actinomycetes</taxon>
        <taxon>Mycobacteriales</taxon>
        <taxon>Nocardiaceae</taxon>
        <taxon>Nocardia</taxon>
    </lineage>
</organism>
<dbReference type="PROSITE" id="PS00012">
    <property type="entry name" value="PHOSPHOPANTETHEINE"/>
    <property type="match status" value="1"/>
</dbReference>
<comment type="caution">
    <text evidence="11">The sequence shown here is derived from an EMBL/GenBank/DDBJ whole genome shotgun (WGS) entry which is preliminary data.</text>
</comment>
<dbReference type="InterPro" id="IPR020806">
    <property type="entry name" value="PKS_PP-bd"/>
</dbReference>
<dbReference type="Pfam" id="PF00550">
    <property type="entry name" value="PP-binding"/>
    <property type="match status" value="1"/>
</dbReference>
<accession>A0A511MNC8</accession>
<dbReference type="SUPFAM" id="SSF51735">
    <property type="entry name" value="NAD(P)-binding Rossmann-fold domains"/>
    <property type="match status" value="3"/>
</dbReference>
<dbReference type="Gene3D" id="3.40.50.150">
    <property type="entry name" value="Vaccinia Virus protein VP39"/>
    <property type="match status" value="1"/>
</dbReference>
<dbReference type="InterPro" id="IPR013217">
    <property type="entry name" value="Methyltransf_12"/>
</dbReference>
<evidence type="ECO:0000256" key="3">
    <source>
        <dbReference type="ARBA" id="ARBA00022679"/>
    </source>
</evidence>
<dbReference type="InterPro" id="IPR006162">
    <property type="entry name" value="Ppantetheine_attach_site"/>
</dbReference>
<keyword evidence="12" id="KW-1185">Reference proteome</keyword>
<dbReference type="Gene3D" id="3.40.366.10">
    <property type="entry name" value="Malonyl-Coenzyme A Acyl Carrier Protein, domain 2"/>
    <property type="match status" value="1"/>
</dbReference>
<evidence type="ECO:0000313" key="11">
    <source>
        <dbReference type="EMBL" id="GEM42124.1"/>
    </source>
</evidence>
<feature type="active site" description="Proton donor; for dehydratase activity" evidence="7">
    <location>
        <position position="1088"/>
    </location>
</feature>
<dbReference type="InterPro" id="IPR020841">
    <property type="entry name" value="PKS_Beta-ketoAc_synthase_dom"/>
</dbReference>
<dbReference type="Pfam" id="PF08240">
    <property type="entry name" value="ADH_N"/>
    <property type="match status" value="1"/>
</dbReference>
<dbReference type="InterPro" id="IPR049552">
    <property type="entry name" value="PKS_DH_N"/>
</dbReference>
<dbReference type="SMART" id="SM00829">
    <property type="entry name" value="PKS_ER"/>
    <property type="match status" value="1"/>
</dbReference>
<evidence type="ECO:0000259" key="9">
    <source>
        <dbReference type="PROSITE" id="PS52004"/>
    </source>
</evidence>
<feature type="domain" description="PKS/mFAS DH" evidence="10">
    <location>
        <begin position="897"/>
        <end position="1168"/>
    </location>
</feature>
<gene>
    <name evidence="11" type="primary">wcbR</name>
    <name evidence="11" type="ORF">NN4_66430</name>
</gene>
<dbReference type="InterPro" id="IPR016035">
    <property type="entry name" value="Acyl_Trfase/lysoPLipase"/>
</dbReference>
<evidence type="ECO:0000259" key="10">
    <source>
        <dbReference type="PROSITE" id="PS52019"/>
    </source>
</evidence>
<evidence type="ECO:0000256" key="1">
    <source>
        <dbReference type="ARBA" id="ARBA00022450"/>
    </source>
</evidence>
<dbReference type="CDD" id="cd00833">
    <property type="entry name" value="PKS"/>
    <property type="match status" value="1"/>
</dbReference>
<dbReference type="InterPro" id="IPR029063">
    <property type="entry name" value="SAM-dependent_MTases_sf"/>
</dbReference>
<dbReference type="Pfam" id="PF21089">
    <property type="entry name" value="PKS_DH_N"/>
    <property type="match status" value="1"/>
</dbReference>
<dbReference type="EMBL" id="BJXA01000063">
    <property type="protein sequence ID" value="GEM42124.1"/>
    <property type="molecule type" value="Genomic_DNA"/>
</dbReference>
<dbReference type="InterPro" id="IPR001227">
    <property type="entry name" value="Ac_transferase_dom_sf"/>
</dbReference>
<evidence type="ECO:0000256" key="4">
    <source>
        <dbReference type="ARBA" id="ARBA00022857"/>
    </source>
</evidence>
<dbReference type="PROSITE" id="PS50075">
    <property type="entry name" value="CARRIER"/>
    <property type="match status" value="1"/>
</dbReference>
<dbReference type="GO" id="GO:0031177">
    <property type="term" value="F:phosphopantetheine binding"/>
    <property type="evidence" value="ECO:0007669"/>
    <property type="project" value="InterPro"/>
</dbReference>
<dbReference type="RefSeq" id="WP_147139512.1">
    <property type="nucleotide sequence ID" value="NZ_BJXA01000063.1"/>
</dbReference>
<dbReference type="SMART" id="SM00822">
    <property type="entry name" value="PKS_KR"/>
    <property type="match status" value="1"/>
</dbReference>
<dbReference type="Pfam" id="PF00107">
    <property type="entry name" value="ADH_zinc_N"/>
    <property type="match status" value="1"/>
</dbReference>
<dbReference type="GO" id="GO:0006633">
    <property type="term" value="P:fatty acid biosynthetic process"/>
    <property type="evidence" value="ECO:0007669"/>
    <property type="project" value="InterPro"/>
</dbReference>
<dbReference type="Gene3D" id="3.40.50.720">
    <property type="entry name" value="NAD(P)-binding Rossmann-like Domain"/>
    <property type="match status" value="3"/>
</dbReference>
<dbReference type="Gene3D" id="3.10.129.110">
    <property type="entry name" value="Polyketide synthase dehydratase"/>
    <property type="match status" value="1"/>
</dbReference>
<dbReference type="InterPro" id="IPR036736">
    <property type="entry name" value="ACP-like_sf"/>
</dbReference>
<dbReference type="InterPro" id="IPR014031">
    <property type="entry name" value="Ketoacyl_synth_C"/>
</dbReference>
<evidence type="ECO:0000259" key="8">
    <source>
        <dbReference type="PROSITE" id="PS50075"/>
    </source>
</evidence>
<dbReference type="Pfam" id="PF08242">
    <property type="entry name" value="Methyltransf_12"/>
    <property type="match status" value="1"/>
</dbReference>
<dbReference type="Pfam" id="PF02801">
    <property type="entry name" value="Ketoacyl-synt_C"/>
    <property type="match status" value="1"/>
</dbReference>
<protein>
    <submittedName>
        <fullName evidence="11">Type I polyketide synthase</fullName>
    </submittedName>
</protein>
<dbReference type="Pfam" id="PF00109">
    <property type="entry name" value="ketoacyl-synt"/>
    <property type="match status" value="1"/>
</dbReference>